<feature type="transmembrane region" description="Helical" evidence="6">
    <location>
        <begin position="239"/>
        <end position="257"/>
    </location>
</feature>
<evidence type="ECO:0000256" key="6">
    <source>
        <dbReference type="RuleBase" id="RU361264"/>
    </source>
</evidence>
<dbReference type="EMBL" id="LK052943">
    <property type="protein sequence ID" value="CDR43941.1"/>
    <property type="molecule type" value="Genomic_DNA"/>
</dbReference>
<evidence type="ECO:0000256" key="3">
    <source>
        <dbReference type="ARBA" id="ARBA00022692"/>
    </source>
</evidence>
<feature type="region of interest" description="Disordered" evidence="7">
    <location>
        <begin position="1"/>
        <end position="24"/>
    </location>
</feature>
<evidence type="ECO:0000313" key="9">
    <source>
        <dbReference type="EMBL" id="CDR43941.1"/>
    </source>
</evidence>
<reference evidence="9" key="1">
    <citation type="journal article" date="2014" name="Genome Announc.">
        <title>Draft genome sequence of Rhodosporidium toruloides CECT1137, an oleaginous yeast of biotechnological interest.</title>
        <authorList>
            <person name="Morin N."/>
            <person name="Calcas X."/>
            <person name="Devillers H."/>
            <person name="Durrens P."/>
            <person name="Sherman D.J."/>
            <person name="Nicaud J.-M."/>
            <person name="Neuveglise C."/>
        </authorList>
    </citation>
    <scope>NUCLEOTIDE SEQUENCE</scope>
    <source>
        <strain evidence="9">CECT1137</strain>
    </source>
</reference>
<keyword evidence="5 6" id="KW-0472">Membrane</keyword>
<dbReference type="GO" id="GO:0000139">
    <property type="term" value="C:Golgi membrane"/>
    <property type="evidence" value="ECO:0007669"/>
    <property type="project" value="UniProtKB-SubCell"/>
</dbReference>
<dbReference type="PANTHER" id="PTHR21236">
    <property type="entry name" value="GOLGI MEMBRANE PROTEIN YIP1"/>
    <property type="match status" value="1"/>
</dbReference>
<feature type="compositionally biased region" description="Low complexity" evidence="7">
    <location>
        <begin position="1"/>
        <end position="18"/>
    </location>
</feature>
<keyword evidence="4 6" id="KW-1133">Transmembrane helix</keyword>
<dbReference type="InterPro" id="IPR006977">
    <property type="entry name" value="Yip1_dom"/>
</dbReference>
<feature type="transmembrane region" description="Helical" evidence="6">
    <location>
        <begin position="152"/>
        <end position="172"/>
    </location>
</feature>
<name>A0A061B3A1_RHOTO</name>
<dbReference type="AlphaFoldDB" id="A0A061B3A1"/>
<feature type="transmembrane region" description="Helical" evidence="6">
    <location>
        <begin position="126"/>
        <end position="146"/>
    </location>
</feature>
<evidence type="ECO:0000256" key="5">
    <source>
        <dbReference type="ARBA" id="ARBA00023136"/>
    </source>
</evidence>
<feature type="transmembrane region" description="Helical" evidence="6">
    <location>
        <begin position="184"/>
        <end position="204"/>
    </location>
</feature>
<organism evidence="9">
    <name type="scientific">Rhodotorula toruloides</name>
    <name type="common">Yeast</name>
    <name type="synonym">Rhodosporidium toruloides</name>
    <dbReference type="NCBI Taxonomy" id="5286"/>
    <lineage>
        <taxon>Eukaryota</taxon>
        <taxon>Fungi</taxon>
        <taxon>Dikarya</taxon>
        <taxon>Basidiomycota</taxon>
        <taxon>Pucciniomycotina</taxon>
        <taxon>Microbotryomycetes</taxon>
        <taxon>Sporidiobolales</taxon>
        <taxon>Sporidiobolaceae</taxon>
        <taxon>Rhodotorula</taxon>
    </lineage>
</organism>
<evidence type="ECO:0000256" key="4">
    <source>
        <dbReference type="ARBA" id="ARBA00022989"/>
    </source>
</evidence>
<dbReference type="GO" id="GO:0048280">
    <property type="term" value="P:vesicle fusion with Golgi apparatus"/>
    <property type="evidence" value="ECO:0007669"/>
    <property type="project" value="TreeGrafter"/>
</dbReference>
<evidence type="ECO:0000256" key="1">
    <source>
        <dbReference type="ARBA" id="ARBA00004141"/>
    </source>
</evidence>
<keyword evidence="3 6" id="KW-0812">Transmembrane</keyword>
<evidence type="ECO:0000256" key="7">
    <source>
        <dbReference type="SAM" id="MobiDB-lite"/>
    </source>
</evidence>
<sequence length="262" mass="28072">MSYYSSQYGQPQPSSSSSLDPNLAFYSGGQPSFYSNRPSLDPDTRPDVSGAIGGGVGGAGGAAGGAAFGGQIVVQNWWNAFTPWTGMEGEPPLLEELGINFDHILQKSLTVLNPLRSVDPHIMDDADLAGPLVFCFVFASFLLLSGKPQFSYIYGVALIGSVSMYALLNLMSESGIDAYRTASVLGYCILPLVLLSMLSVVLSLDGMLGYIISSLIVIWCSYSASSIFASVLHLSHQRFLVAYPVGLLYTAFSLFVFEVKKQ</sequence>
<comment type="subcellular location">
    <subcellularLocation>
        <location evidence="6">Golgi apparatus membrane</location>
        <topology evidence="6">Multi-pass membrane protein</topology>
    </subcellularLocation>
    <subcellularLocation>
        <location evidence="1">Membrane</location>
        <topology evidence="1">Multi-pass membrane protein</topology>
    </subcellularLocation>
</comment>
<accession>A0A061B3A1</accession>
<proteinExistence type="inferred from homology"/>
<gene>
    <name evidence="9" type="ORF">RHTO0S_08e08262g</name>
</gene>
<dbReference type="Pfam" id="PF04893">
    <property type="entry name" value="Yip1"/>
    <property type="match status" value="1"/>
</dbReference>
<dbReference type="InterPro" id="IPR045231">
    <property type="entry name" value="Yip1/4-like"/>
</dbReference>
<feature type="domain" description="Yip1" evidence="8">
    <location>
        <begin position="113"/>
        <end position="254"/>
    </location>
</feature>
<protein>
    <recommendedName>
        <fullName evidence="6">Protein YIP</fullName>
    </recommendedName>
</protein>
<dbReference type="GO" id="GO:0006888">
    <property type="term" value="P:endoplasmic reticulum to Golgi vesicle-mediated transport"/>
    <property type="evidence" value="ECO:0007669"/>
    <property type="project" value="InterPro"/>
</dbReference>
<evidence type="ECO:0000259" key="8">
    <source>
        <dbReference type="Pfam" id="PF04893"/>
    </source>
</evidence>
<dbReference type="PANTHER" id="PTHR21236:SF2">
    <property type="entry name" value="PROTEIN YIPF"/>
    <property type="match status" value="1"/>
</dbReference>
<dbReference type="OrthoDB" id="440385at2759"/>
<dbReference type="GO" id="GO:0005802">
    <property type="term" value="C:trans-Golgi network"/>
    <property type="evidence" value="ECO:0007669"/>
    <property type="project" value="TreeGrafter"/>
</dbReference>
<comment type="similarity">
    <text evidence="2 6">Belongs to the YIP1 family.</text>
</comment>
<evidence type="ECO:0000256" key="2">
    <source>
        <dbReference type="ARBA" id="ARBA00010596"/>
    </source>
</evidence>
<feature type="transmembrane region" description="Helical" evidence="6">
    <location>
        <begin position="210"/>
        <end position="232"/>
    </location>
</feature>